<proteinExistence type="predicted"/>
<sequence length="37" mass="4465">MWSRTKNNLELWNIHYSIFLVPHSTRISNKIPVRISL</sequence>
<reference evidence="1" key="1">
    <citation type="journal article" date="2021" name="Proc. Natl. Acad. Sci. U.S.A.">
        <title>A Catalog of Tens of Thousands of Viruses from Human Metagenomes Reveals Hidden Associations with Chronic Diseases.</title>
        <authorList>
            <person name="Tisza M.J."/>
            <person name="Buck C.B."/>
        </authorList>
    </citation>
    <scope>NUCLEOTIDE SEQUENCE</scope>
    <source>
        <strain evidence="1">CtHip2</strain>
    </source>
</reference>
<accession>A0A8S5RW67</accession>
<evidence type="ECO:0000313" key="1">
    <source>
        <dbReference type="EMBL" id="DAF42857.1"/>
    </source>
</evidence>
<organism evidence="1">
    <name type="scientific">Siphoviridae sp. ctHip2</name>
    <dbReference type="NCBI Taxonomy" id="2827830"/>
    <lineage>
        <taxon>Viruses</taxon>
        <taxon>Duplodnaviria</taxon>
        <taxon>Heunggongvirae</taxon>
        <taxon>Uroviricota</taxon>
        <taxon>Caudoviricetes</taxon>
    </lineage>
</organism>
<name>A0A8S5RW67_9CAUD</name>
<protein>
    <submittedName>
        <fullName evidence="1">Uncharacterized protein</fullName>
    </submittedName>
</protein>
<dbReference type="EMBL" id="BK032497">
    <property type="protein sequence ID" value="DAF42857.1"/>
    <property type="molecule type" value="Genomic_DNA"/>
</dbReference>